<feature type="non-terminal residue" evidence="3">
    <location>
        <position position="332"/>
    </location>
</feature>
<evidence type="ECO:0000256" key="1">
    <source>
        <dbReference type="ARBA" id="ARBA00022705"/>
    </source>
</evidence>
<dbReference type="InterPro" id="IPR002298">
    <property type="entry name" value="DNA_polymerase_A"/>
</dbReference>
<dbReference type="Gene3D" id="1.10.150.20">
    <property type="entry name" value="5' to 3' exonuclease, C-terminal subdomain"/>
    <property type="match status" value="1"/>
</dbReference>
<comment type="caution">
    <text evidence="3">The sequence shown here is derived from an EMBL/GenBank/DDBJ whole genome shotgun (WGS) entry which is preliminary data.</text>
</comment>
<sequence length="332" mass="38131">MSETWARYNCLDSVTDIKIWNEIEPDLDKQGYRNLYEDTMSLYPSILFMQTVGLKVDHDALGFEKVRIEDQMEIAEHELYTLCGFNLNPNSPKQCQQYFYGVLGHQPYLGAKGTITTDEKAMARLSRKGVKEAKYVITLRTLRKLLGTYIEVATDQDGRIRSSFNPRGTSTGRLSSSQSIFGTGLNFQNLHPQFKAFIVADSNRFFISMDKAQAEWVIIAYLCNDPKMIFAIENKEDIHAFTASAMTRIPTDDIQEEYKIVGKHTDRDLILQLRSKHLPHILDYDYAFLPASMSIRQMGKKSNFGLSYMEGYWRFALENEIPESEAKLYVNG</sequence>
<dbReference type="Gene3D" id="1.20.1060.10">
    <property type="entry name" value="Taq DNA Polymerase, Chain T, domain 4"/>
    <property type="match status" value="1"/>
</dbReference>
<dbReference type="PANTHER" id="PTHR10133">
    <property type="entry name" value="DNA POLYMERASE I"/>
    <property type="match status" value="1"/>
</dbReference>
<keyword evidence="1" id="KW-0235">DNA replication</keyword>
<dbReference type="Gene3D" id="3.30.70.370">
    <property type="match status" value="1"/>
</dbReference>
<dbReference type="InterPro" id="IPR001098">
    <property type="entry name" value="DNA-dir_DNA_pol_A_palm_dom"/>
</dbReference>
<evidence type="ECO:0000313" key="3">
    <source>
        <dbReference type="EMBL" id="KKK89512.1"/>
    </source>
</evidence>
<dbReference type="Pfam" id="PF00476">
    <property type="entry name" value="DNA_pol_A"/>
    <property type="match status" value="1"/>
</dbReference>
<proteinExistence type="predicted"/>
<reference evidence="3" key="1">
    <citation type="journal article" date="2015" name="Nature">
        <title>Complex archaea that bridge the gap between prokaryotes and eukaryotes.</title>
        <authorList>
            <person name="Spang A."/>
            <person name="Saw J.H."/>
            <person name="Jorgensen S.L."/>
            <person name="Zaremba-Niedzwiedzka K."/>
            <person name="Martijn J."/>
            <person name="Lind A.E."/>
            <person name="van Eijk R."/>
            <person name="Schleper C."/>
            <person name="Guy L."/>
            <person name="Ettema T.J."/>
        </authorList>
    </citation>
    <scope>NUCLEOTIDE SEQUENCE</scope>
</reference>
<feature type="domain" description="DNA-directed DNA polymerase family A palm" evidence="2">
    <location>
        <begin position="67"/>
        <end position="264"/>
    </location>
</feature>
<accession>A0A0F8Z6Z6</accession>
<dbReference type="AlphaFoldDB" id="A0A0F8Z6Z6"/>
<protein>
    <recommendedName>
        <fullName evidence="2">DNA-directed DNA polymerase family A palm domain-containing protein</fullName>
    </recommendedName>
</protein>
<dbReference type="GO" id="GO:0003677">
    <property type="term" value="F:DNA binding"/>
    <property type="evidence" value="ECO:0007669"/>
    <property type="project" value="InterPro"/>
</dbReference>
<dbReference type="EMBL" id="LAZR01049494">
    <property type="protein sequence ID" value="KKK89512.1"/>
    <property type="molecule type" value="Genomic_DNA"/>
</dbReference>
<dbReference type="PANTHER" id="PTHR10133:SF27">
    <property type="entry name" value="DNA POLYMERASE NU"/>
    <property type="match status" value="1"/>
</dbReference>
<dbReference type="InterPro" id="IPR043502">
    <property type="entry name" value="DNA/RNA_pol_sf"/>
</dbReference>
<evidence type="ECO:0000259" key="2">
    <source>
        <dbReference type="Pfam" id="PF00476"/>
    </source>
</evidence>
<dbReference type="GO" id="GO:0006261">
    <property type="term" value="P:DNA-templated DNA replication"/>
    <property type="evidence" value="ECO:0007669"/>
    <property type="project" value="InterPro"/>
</dbReference>
<dbReference type="GO" id="GO:0006302">
    <property type="term" value="P:double-strand break repair"/>
    <property type="evidence" value="ECO:0007669"/>
    <property type="project" value="TreeGrafter"/>
</dbReference>
<organism evidence="3">
    <name type="scientific">marine sediment metagenome</name>
    <dbReference type="NCBI Taxonomy" id="412755"/>
    <lineage>
        <taxon>unclassified sequences</taxon>
        <taxon>metagenomes</taxon>
        <taxon>ecological metagenomes</taxon>
    </lineage>
</organism>
<name>A0A0F8Z6Z6_9ZZZZ</name>
<dbReference type="GO" id="GO:0003887">
    <property type="term" value="F:DNA-directed DNA polymerase activity"/>
    <property type="evidence" value="ECO:0007669"/>
    <property type="project" value="InterPro"/>
</dbReference>
<dbReference type="PRINTS" id="PR00868">
    <property type="entry name" value="DNAPOLI"/>
</dbReference>
<gene>
    <name evidence="3" type="ORF">LCGC14_2732350</name>
</gene>
<dbReference type="SUPFAM" id="SSF56672">
    <property type="entry name" value="DNA/RNA polymerases"/>
    <property type="match status" value="1"/>
</dbReference>